<reference evidence="1" key="1">
    <citation type="journal article" date="2020" name="Nature">
        <title>Giant virus diversity and host interactions through global metagenomics.</title>
        <authorList>
            <person name="Schulz F."/>
            <person name="Roux S."/>
            <person name="Paez-Espino D."/>
            <person name="Jungbluth S."/>
            <person name="Walsh D.A."/>
            <person name="Denef V.J."/>
            <person name="McMahon K.D."/>
            <person name="Konstantinidis K.T."/>
            <person name="Eloe-Fadrosh E.A."/>
            <person name="Kyrpides N.C."/>
            <person name="Woyke T."/>
        </authorList>
    </citation>
    <scope>NUCLEOTIDE SEQUENCE</scope>
    <source>
        <strain evidence="1">GVMAG-S-ERX555965-48</strain>
    </source>
</reference>
<dbReference type="EMBL" id="MN738781">
    <property type="protein sequence ID" value="QHS84329.1"/>
    <property type="molecule type" value="Genomic_DNA"/>
</dbReference>
<accession>A0A6C0AWI9</accession>
<name>A0A6C0AWI9_9ZZZZ</name>
<proteinExistence type="predicted"/>
<sequence length="167" mass="20016">MGLNSFTIINIMKLYIHNNLYNINLNNLKNLEKYISKIVDVKDIYSDSGIFRIENKNNLNQIMIHDGDIYKFENYINNLSIILDKSIVKKIDKDPSHISSNHDTVDYIQYYYSFQQKSPLYLVVELYQDKQLKDLYFRFEDTYAAYSDADINNPFIKEDIERFLKYF</sequence>
<organism evidence="1">
    <name type="scientific">viral metagenome</name>
    <dbReference type="NCBI Taxonomy" id="1070528"/>
    <lineage>
        <taxon>unclassified sequences</taxon>
        <taxon>metagenomes</taxon>
        <taxon>organismal metagenomes</taxon>
    </lineage>
</organism>
<dbReference type="AlphaFoldDB" id="A0A6C0AWI9"/>
<protein>
    <submittedName>
        <fullName evidence="1">Uncharacterized protein</fullName>
    </submittedName>
</protein>
<evidence type="ECO:0000313" key="1">
    <source>
        <dbReference type="EMBL" id="QHS84329.1"/>
    </source>
</evidence>